<protein>
    <submittedName>
        <fullName evidence="1">Uncharacterized protein</fullName>
    </submittedName>
</protein>
<gene>
    <name evidence="1" type="ORF">EDS130_LOCUS38510</name>
</gene>
<evidence type="ECO:0000313" key="1">
    <source>
        <dbReference type="EMBL" id="CAF1435675.1"/>
    </source>
</evidence>
<dbReference type="EMBL" id="CAJNOJ010000404">
    <property type="protein sequence ID" value="CAF1435675.1"/>
    <property type="molecule type" value="Genomic_DNA"/>
</dbReference>
<reference evidence="1" key="1">
    <citation type="submission" date="2021-02" db="EMBL/GenBank/DDBJ databases">
        <authorList>
            <person name="Nowell W R."/>
        </authorList>
    </citation>
    <scope>NUCLEOTIDE SEQUENCE</scope>
</reference>
<comment type="caution">
    <text evidence="1">The sequence shown here is derived from an EMBL/GenBank/DDBJ whole genome shotgun (WGS) entry which is preliminary data.</text>
</comment>
<evidence type="ECO:0000313" key="2">
    <source>
        <dbReference type="Proteomes" id="UP000663852"/>
    </source>
</evidence>
<sequence>MRRDETNMYPRDYRACQSRPKEKVKYVETVMHNIFSSIYLSIILSPIASNGARYHPRRAIDDDDDADDTRDLLRSLLRQASLRKIGFDSDDEDNYSNRFYFNEKIFFVQ</sequence>
<proteinExistence type="predicted"/>
<dbReference type="AlphaFoldDB" id="A0A815NK19"/>
<dbReference type="Proteomes" id="UP000663852">
    <property type="component" value="Unassembled WGS sequence"/>
</dbReference>
<organism evidence="1 2">
    <name type="scientific">Adineta ricciae</name>
    <name type="common">Rotifer</name>
    <dbReference type="NCBI Taxonomy" id="249248"/>
    <lineage>
        <taxon>Eukaryota</taxon>
        <taxon>Metazoa</taxon>
        <taxon>Spiralia</taxon>
        <taxon>Gnathifera</taxon>
        <taxon>Rotifera</taxon>
        <taxon>Eurotatoria</taxon>
        <taxon>Bdelloidea</taxon>
        <taxon>Adinetida</taxon>
        <taxon>Adinetidae</taxon>
        <taxon>Adineta</taxon>
    </lineage>
</organism>
<name>A0A815NK19_ADIRI</name>
<accession>A0A815NK19</accession>